<evidence type="ECO:0000313" key="2">
    <source>
        <dbReference type="Proteomes" id="UP000622533"/>
    </source>
</evidence>
<accession>A0A8J7DFI9</accession>
<proteinExistence type="predicted"/>
<protein>
    <submittedName>
        <fullName evidence="1">Uncharacterized protein</fullName>
    </submittedName>
</protein>
<comment type="caution">
    <text evidence="1">The sequence shown here is derived from an EMBL/GenBank/DDBJ whole genome shotgun (WGS) entry which is preliminary data.</text>
</comment>
<gene>
    <name evidence="1" type="ORF">IQ276_07465</name>
</gene>
<evidence type="ECO:0000313" key="1">
    <source>
        <dbReference type="EMBL" id="MBE9022274.1"/>
    </source>
</evidence>
<reference evidence="1" key="1">
    <citation type="submission" date="2020-10" db="EMBL/GenBank/DDBJ databases">
        <authorList>
            <person name="Castelo-Branco R."/>
            <person name="Eusebio N."/>
            <person name="Adriana R."/>
            <person name="Vieira A."/>
            <person name="Brugerolle De Fraissinette N."/>
            <person name="Rezende De Castro R."/>
            <person name="Schneider M.P."/>
            <person name="Vasconcelos V."/>
            <person name="Leao P.N."/>
        </authorList>
    </citation>
    <scope>NUCLEOTIDE SEQUENCE</scope>
    <source>
        <strain evidence="1">LEGE 12446</strain>
    </source>
</reference>
<dbReference type="Proteomes" id="UP000622533">
    <property type="component" value="Unassembled WGS sequence"/>
</dbReference>
<sequence>MQTLTLQDLFGVNAVQTATELVIKKADLVAVGLTPTATNHAEQLLVAIVLKALENFQGKLTDQNGNLVTDQNNTPITYDNRNLWEVLEIYQWRVSLY</sequence>
<dbReference type="RefSeq" id="WP_193914852.1">
    <property type="nucleotide sequence ID" value="NZ_JADEXS020000001.1"/>
</dbReference>
<dbReference type="AlphaFoldDB" id="A0A8J7DFI9"/>
<keyword evidence="2" id="KW-1185">Reference proteome</keyword>
<name>A0A8J7DFI9_DESMC</name>
<dbReference type="EMBL" id="JADEXS010000070">
    <property type="protein sequence ID" value="MBE9022274.1"/>
    <property type="molecule type" value="Genomic_DNA"/>
</dbReference>
<organism evidence="1 2">
    <name type="scientific">Desmonostoc muscorum LEGE 12446</name>
    <dbReference type="NCBI Taxonomy" id="1828758"/>
    <lineage>
        <taxon>Bacteria</taxon>
        <taxon>Bacillati</taxon>
        <taxon>Cyanobacteriota</taxon>
        <taxon>Cyanophyceae</taxon>
        <taxon>Nostocales</taxon>
        <taxon>Nostocaceae</taxon>
        <taxon>Desmonostoc</taxon>
    </lineage>
</organism>